<gene>
    <name evidence="3" type="ORF">SAPIO_CDS5804</name>
</gene>
<evidence type="ECO:0000313" key="4">
    <source>
        <dbReference type="Proteomes" id="UP000028545"/>
    </source>
</evidence>
<keyword evidence="2" id="KW-0812">Transmembrane</keyword>
<keyword evidence="2" id="KW-0472">Membrane</keyword>
<feature type="compositionally biased region" description="Acidic residues" evidence="1">
    <location>
        <begin position="30"/>
        <end position="52"/>
    </location>
</feature>
<evidence type="ECO:0000256" key="1">
    <source>
        <dbReference type="SAM" id="MobiDB-lite"/>
    </source>
</evidence>
<dbReference type="RefSeq" id="XP_016642372.1">
    <property type="nucleotide sequence ID" value="XM_016788056.1"/>
</dbReference>
<dbReference type="Proteomes" id="UP000028545">
    <property type="component" value="Unassembled WGS sequence"/>
</dbReference>
<proteinExistence type="predicted"/>
<name>A0A084G5G1_PSEDA</name>
<feature type="compositionally biased region" description="Low complexity" evidence="1">
    <location>
        <begin position="276"/>
        <end position="291"/>
    </location>
</feature>
<keyword evidence="2" id="KW-1133">Transmembrane helix</keyword>
<dbReference type="AlphaFoldDB" id="A0A084G5G1"/>
<dbReference type="VEuPathDB" id="FungiDB:SAPIO_CDS5804"/>
<evidence type="ECO:0000256" key="2">
    <source>
        <dbReference type="SAM" id="Phobius"/>
    </source>
</evidence>
<evidence type="ECO:0000313" key="3">
    <source>
        <dbReference type="EMBL" id="KEZ42573.1"/>
    </source>
</evidence>
<dbReference type="EMBL" id="JOWA01000099">
    <property type="protein sequence ID" value="KEZ42573.1"/>
    <property type="molecule type" value="Genomic_DNA"/>
</dbReference>
<keyword evidence="4" id="KW-1185">Reference proteome</keyword>
<comment type="caution">
    <text evidence="3">The sequence shown here is derived from an EMBL/GenBank/DDBJ whole genome shotgun (WGS) entry which is preliminary data.</text>
</comment>
<dbReference type="OMA" id="MTAPMRI"/>
<accession>A0A084G5G1</accession>
<feature type="region of interest" description="Disordered" evidence="1">
    <location>
        <begin position="1"/>
        <end position="98"/>
    </location>
</feature>
<feature type="transmembrane region" description="Helical" evidence="2">
    <location>
        <begin position="248"/>
        <end position="269"/>
    </location>
</feature>
<feature type="compositionally biased region" description="Pro residues" evidence="1">
    <location>
        <begin position="56"/>
        <end position="92"/>
    </location>
</feature>
<reference evidence="3 4" key="1">
    <citation type="journal article" date="2014" name="Genome Announc.">
        <title>Draft genome sequence of the pathogenic fungus Scedosporium apiospermum.</title>
        <authorList>
            <person name="Vandeputte P."/>
            <person name="Ghamrawi S."/>
            <person name="Rechenmann M."/>
            <person name="Iltis A."/>
            <person name="Giraud S."/>
            <person name="Fleury M."/>
            <person name="Thornton C."/>
            <person name="Delhaes L."/>
            <person name="Meyer W."/>
            <person name="Papon N."/>
            <person name="Bouchara J.P."/>
        </authorList>
    </citation>
    <scope>NUCLEOTIDE SEQUENCE [LARGE SCALE GENOMIC DNA]</scope>
    <source>
        <strain evidence="3 4">IHEM 14462</strain>
    </source>
</reference>
<feature type="region of interest" description="Disordered" evidence="1">
    <location>
        <begin position="339"/>
        <end position="393"/>
    </location>
</feature>
<dbReference type="GeneID" id="27724876"/>
<dbReference type="OrthoDB" id="5244900at2759"/>
<protein>
    <submittedName>
        <fullName evidence="3">Uncharacterized protein</fullName>
    </submittedName>
</protein>
<dbReference type="HOGENOM" id="CLU_702395_0_0_1"/>
<sequence>MSPESTRLTRIGGRSRRSQYWSRLQRRDDEGDDESGDENDGQNDSDDDGEDEAQPRLPPPAAVVPPPPAGQGTLPQPPVVASPIPLEAPPATTPTSAAAAEDTPLVVAAPILIPGTVTARPLITLTAVAPPRVVVPSTLVTSTRGVLPSSSSIVTSRVNSVSTIPGNASFTTSLSNVIATSIASANPALSSALRGGVVGGINTTPVIQTPAFSQPTIAATTAVGAVPVPTGAGEPAVASSKGINTGQIAGIAVGASAGIALFATGMYLYKKKKRTSSTTPSGSETPISNPQIAPPPPTMPKMTAPMRISELMRAPDVPRRMELTNSMQILAYRIKDAFDSDNRNNGGRPESQEVPFVDPRTYMDLSGQRTPPVPPMPYGYQSPSWEESGGRRY</sequence>
<organism evidence="3 4">
    <name type="scientific">Pseudallescheria apiosperma</name>
    <name type="common">Scedosporium apiospermum</name>
    <dbReference type="NCBI Taxonomy" id="563466"/>
    <lineage>
        <taxon>Eukaryota</taxon>
        <taxon>Fungi</taxon>
        <taxon>Dikarya</taxon>
        <taxon>Ascomycota</taxon>
        <taxon>Pezizomycotina</taxon>
        <taxon>Sordariomycetes</taxon>
        <taxon>Hypocreomycetidae</taxon>
        <taxon>Microascales</taxon>
        <taxon>Microascaceae</taxon>
        <taxon>Scedosporium</taxon>
    </lineage>
</organism>
<dbReference type="KEGG" id="sapo:SAPIO_CDS5804"/>
<feature type="region of interest" description="Disordered" evidence="1">
    <location>
        <begin position="274"/>
        <end position="303"/>
    </location>
</feature>